<evidence type="ECO:0000313" key="3">
    <source>
        <dbReference type="Proteomes" id="UP000247498"/>
    </source>
</evidence>
<evidence type="ECO:0000256" key="1">
    <source>
        <dbReference type="SAM" id="MobiDB-lite"/>
    </source>
</evidence>
<sequence>MHMGRAEQRAAAAAADGLSPRPAEETMGPLTLSGAAADLIVGGASAGHGGGGSGGGGRGDSGGGSGGEGGAEAGGSSGSRGGRGGHSGSDVGYRLRCITPSTAPGVLALLAEAEVYHKRLAFNAFKVGGGGVLKAGEKKVIQRLEGRRHGGDI</sequence>
<dbReference type="OrthoDB" id="10663393at2759"/>
<feature type="region of interest" description="Disordered" evidence="1">
    <location>
        <begin position="1"/>
        <end position="28"/>
    </location>
</feature>
<feature type="compositionally biased region" description="Gly residues" evidence="1">
    <location>
        <begin position="46"/>
        <end position="87"/>
    </location>
</feature>
<evidence type="ECO:0000313" key="2">
    <source>
        <dbReference type="EMBL" id="GBF93724.1"/>
    </source>
</evidence>
<gene>
    <name evidence="2" type="ORF">Rsub_06056</name>
</gene>
<feature type="region of interest" description="Disordered" evidence="1">
    <location>
        <begin position="46"/>
        <end position="93"/>
    </location>
</feature>
<dbReference type="AlphaFoldDB" id="A0A2V0P1I4"/>
<comment type="caution">
    <text evidence="2">The sequence shown here is derived from an EMBL/GenBank/DDBJ whole genome shotgun (WGS) entry which is preliminary data.</text>
</comment>
<dbReference type="Proteomes" id="UP000247498">
    <property type="component" value="Unassembled WGS sequence"/>
</dbReference>
<dbReference type="InParanoid" id="A0A2V0P1I4"/>
<proteinExistence type="predicted"/>
<organism evidence="2 3">
    <name type="scientific">Raphidocelis subcapitata</name>
    <dbReference type="NCBI Taxonomy" id="307507"/>
    <lineage>
        <taxon>Eukaryota</taxon>
        <taxon>Viridiplantae</taxon>
        <taxon>Chlorophyta</taxon>
        <taxon>core chlorophytes</taxon>
        <taxon>Chlorophyceae</taxon>
        <taxon>CS clade</taxon>
        <taxon>Sphaeropleales</taxon>
        <taxon>Selenastraceae</taxon>
        <taxon>Raphidocelis</taxon>
    </lineage>
</organism>
<keyword evidence="3" id="KW-1185">Reference proteome</keyword>
<accession>A0A2V0P1I4</accession>
<dbReference type="EMBL" id="BDRX01000044">
    <property type="protein sequence ID" value="GBF93724.1"/>
    <property type="molecule type" value="Genomic_DNA"/>
</dbReference>
<name>A0A2V0P1I4_9CHLO</name>
<protein>
    <submittedName>
        <fullName evidence="2">Uncharacterized protein</fullName>
    </submittedName>
</protein>
<reference evidence="2 3" key="1">
    <citation type="journal article" date="2018" name="Sci. Rep.">
        <title>Raphidocelis subcapitata (=Pseudokirchneriella subcapitata) provides an insight into genome evolution and environmental adaptations in the Sphaeropleales.</title>
        <authorList>
            <person name="Suzuki S."/>
            <person name="Yamaguchi H."/>
            <person name="Nakajima N."/>
            <person name="Kawachi M."/>
        </authorList>
    </citation>
    <scope>NUCLEOTIDE SEQUENCE [LARGE SCALE GENOMIC DNA]</scope>
    <source>
        <strain evidence="2 3">NIES-35</strain>
    </source>
</reference>